<proteinExistence type="predicted"/>
<dbReference type="RefSeq" id="WP_180860420.1">
    <property type="nucleotide sequence ID" value="NZ_CP047415.1"/>
</dbReference>
<name>A0A7H9E9S7_9LACO</name>
<organism evidence="1 2">
    <name type="scientific">Lactobacillus crispatus</name>
    <dbReference type="NCBI Taxonomy" id="47770"/>
    <lineage>
        <taxon>Bacteria</taxon>
        <taxon>Bacillati</taxon>
        <taxon>Bacillota</taxon>
        <taxon>Bacilli</taxon>
        <taxon>Lactobacillales</taxon>
        <taxon>Lactobacillaceae</taxon>
        <taxon>Lactobacillus</taxon>
    </lineage>
</organism>
<reference evidence="1 2" key="1">
    <citation type="submission" date="2020-01" db="EMBL/GenBank/DDBJ databases">
        <title>Complete and circular genome sequences of six lactobacillus isolates from horses.</title>
        <authorList>
            <person name="Hassan H.M."/>
        </authorList>
    </citation>
    <scope>NUCLEOTIDE SEQUENCE [LARGE SCALE GENOMIC DNA]</scope>
    <source>
        <strain evidence="1 2">1D</strain>
    </source>
</reference>
<evidence type="ECO:0000313" key="2">
    <source>
        <dbReference type="Proteomes" id="UP000510660"/>
    </source>
</evidence>
<protein>
    <submittedName>
        <fullName evidence="1">Uncharacterized protein</fullName>
    </submittedName>
</protein>
<sequence length="129" mass="14440">MTVYSFDKEFAVETKKSVNIGGQVQTINFTDNYIKKLNKAEISVSGILNDLPDDDGNMSAKEQAKLADNVMDKLTKTAIDWLNKLLDGRGQELYNFYGHNTYALLNIITFLTGLSNDVIKDRKAANKSK</sequence>
<dbReference type="AlphaFoldDB" id="A0A7H9E9S7"/>
<accession>A0A7H9E9S7</accession>
<dbReference type="Proteomes" id="UP000510660">
    <property type="component" value="Chromosome"/>
</dbReference>
<evidence type="ECO:0000313" key="1">
    <source>
        <dbReference type="EMBL" id="QLL74340.1"/>
    </source>
</evidence>
<dbReference type="EMBL" id="CP047415">
    <property type="protein sequence ID" value="QLL74340.1"/>
    <property type="molecule type" value="Genomic_DNA"/>
</dbReference>
<gene>
    <name evidence="1" type="ORF">GTO85_08255</name>
</gene>